<dbReference type="OrthoDB" id="291011at2"/>
<sequence>MYDYTYESDQYGYLTHEQYTVAGTLWVQRWYTYHEKNSRVATMAVQYGPGYPADGPRELSYAYDYDSTGQLTSKVTSVDGQLWVTRSYGYDRFGRTDAMAVQYGSGYPVPTTGPLAGLQSLAYSYEYDDLTRVHGTTISTGAAPDQPWVQCGYTYTPADSFNKSSMAVSVAYATDTPIPAEGPLAGHRELTYVYKAWFQSAPLLESIRAGLTADGEVLERFDTVR</sequence>
<name>A0A5J5J627_9MICO</name>
<proteinExistence type="predicted"/>
<organism evidence="1 2">
    <name type="scientific">Microbacterium rhizomatis</name>
    <dbReference type="NCBI Taxonomy" id="1631477"/>
    <lineage>
        <taxon>Bacteria</taxon>
        <taxon>Bacillati</taxon>
        <taxon>Actinomycetota</taxon>
        <taxon>Actinomycetes</taxon>
        <taxon>Micrococcales</taxon>
        <taxon>Microbacteriaceae</taxon>
        <taxon>Microbacterium</taxon>
    </lineage>
</organism>
<comment type="caution">
    <text evidence="1">The sequence shown here is derived from an EMBL/GenBank/DDBJ whole genome shotgun (WGS) entry which is preliminary data.</text>
</comment>
<dbReference type="Proteomes" id="UP000325827">
    <property type="component" value="Unassembled WGS sequence"/>
</dbReference>
<evidence type="ECO:0000313" key="1">
    <source>
        <dbReference type="EMBL" id="KAA9110243.1"/>
    </source>
</evidence>
<reference evidence="2" key="1">
    <citation type="submission" date="2019-09" db="EMBL/GenBank/DDBJ databases">
        <title>Mumia zhuanghuii sp. nov. isolated from the intestinal contents of plateau pika (Ochotona curzoniae) in the Qinghai-Tibet plateau of China.</title>
        <authorList>
            <person name="Tian Z."/>
        </authorList>
    </citation>
    <scope>NUCLEOTIDE SEQUENCE [LARGE SCALE GENOMIC DNA]</scope>
    <source>
        <strain evidence="2">JCM 30598</strain>
    </source>
</reference>
<dbReference type="RefSeq" id="WP_150447047.1">
    <property type="nucleotide sequence ID" value="NZ_VYSA01000001.1"/>
</dbReference>
<evidence type="ECO:0008006" key="3">
    <source>
        <dbReference type="Google" id="ProtNLM"/>
    </source>
</evidence>
<accession>A0A5J5J627</accession>
<dbReference type="Gene3D" id="2.180.10.10">
    <property type="entry name" value="RHS repeat-associated core"/>
    <property type="match status" value="1"/>
</dbReference>
<protein>
    <recommendedName>
        <fullName evidence="3">RHS repeat-associated core domain-containing protein</fullName>
    </recommendedName>
</protein>
<dbReference type="EMBL" id="VYSA01000001">
    <property type="protein sequence ID" value="KAA9110243.1"/>
    <property type="molecule type" value="Genomic_DNA"/>
</dbReference>
<gene>
    <name evidence="1" type="ORF">F6B43_00610</name>
</gene>
<dbReference type="AlphaFoldDB" id="A0A5J5J627"/>
<evidence type="ECO:0000313" key="2">
    <source>
        <dbReference type="Proteomes" id="UP000325827"/>
    </source>
</evidence>
<keyword evidence="2" id="KW-1185">Reference proteome</keyword>